<dbReference type="PANTHER" id="PTHR43047:SF72">
    <property type="entry name" value="OSMOSENSING HISTIDINE PROTEIN KINASE SLN1"/>
    <property type="match status" value="1"/>
</dbReference>
<reference evidence="9 10" key="1">
    <citation type="submission" date="2023-07" db="EMBL/GenBank/DDBJ databases">
        <title>Genomic Encyclopedia of Type Strains, Phase IV (KMG-IV): sequencing the most valuable type-strain genomes for metagenomic binning, comparative biology and taxonomic classification.</title>
        <authorList>
            <person name="Goeker M."/>
        </authorList>
    </citation>
    <scope>NUCLEOTIDE SEQUENCE [LARGE SCALE GENOMIC DNA]</scope>
    <source>
        <strain evidence="9 10">DSM 27594</strain>
    </source>
</reference>
<keyword evidence="5 9" id="KW-0418">Kinase</keyword>
<comment type="catalytic activity">
    <reaction evidence="1">
        <text>ATP + protein L-histidine = ADP + protein N-phospho-L-histidine.</text>
        <dbReference type="EC" id="2.7.13.3"/>
    </reaction>
</comment>
<evidence type="ECO:0000256" key="1">
    <source>
        <dbReference type="ARBA" id="ARBA00000085"/>
    </source>
</evidence>
<keyword evidence="10" id="KW-1185">Reference proteome</keyword>
<keyword evidence="7" id="KW-0902">Two-component regulatory system</keyword>
<protein>
    <recommendedName>
        <fullName evidence="2">histidine kinase</fullName>
        <ecNumber evidence="2">2.7.13.3</ecNumber>
    </recommendedName>
</protein>
<keyword evidence="6" id="KW-0067">ATP-binding</keyword>
<dbReference type="SMART" id="SM00387">
    <property type="entry name" value="HATPase_c"/>
    <property type="match status" value="1"/>
</dbReference>
<dbReference type="GO" id="GO:0016301">
    <property type="term" value="F:kinase activity"/>
    <property type="evidence" value="ECO:0007669"/>
    <property type="project" value="UniProtKB-KW"/>
</dbReference>
<comment type="caution">
    <text evidence="9">The sequence shown here is derived from an EMBL/GenBank/DDBJ whole genome shotgun (WGS) entry which is preliminary data.</text>
</comment>
<dbReference type="InterPro" id="IPR036890">
    <property type="entry name" value="HATPase_C_sf"/>
</dbReference>
<dbReference type="Gene3D" id="3.30.565.10">
    <property type="entry name" value="Histidine kinase-like ATPase, C-terminal domain"/>
    <property type="match status" value="1"/>
</dbReference>
<evidence type="ECO:0000256" key="3">
    <source>
        <dbReference type="ARBA" id="ARBA00022679"/>
    </source>
</evidence>
<dbReference type="PROSITE" id="PS50109">
    <property type="entry name" value="HIS_KIN"/>
    <property type="match status" value="1"/>
</dbReference>
<accession>A0ABT9Y0L9</accession>
<dbReference type="Pfam" id="PF02518">
    <property type="entry name" value="HATPase_c"/>
    <property type="match status" value="1"/>
</dbReference>
<organism evidence="9 10">
    <name type="scientific">Neobacillus ginsengisoli</name>
    <dbReference type="NCBI Taxonomy" id="904295"/>
    <lineage>
        <taxon>Bacteria</taxon>
        <taxon>Bacillati</taxon>
        <taxon>Bacillota</taxon>
        <taxon>Bacilli</taxon>
        <taxon>Bacillales</taxon>
        <taxon>Bacillaceae</taxon>
        <taxon>Neobacillus</taxon>
    </lineage>
</organism>
<proteinExistence type="predicted"/>
<keyword evidence="4" id="KW-0547">Nucleotide-binding</keyword>
<evidence type="ECO:0000256" key="6">
    <source>
        <dbReference type="ARBA" id="ARBA00022840"/>
    </source>
</evidence>
<dbReference type="PANTHER" id="PTHR43047">
    <property type="entry name" value="TWO-COMPONENT HISTIDINE PROTEIN KINASE"/>
    <property type="match status" value="1"/>
</dbReference>
<evidence type="ECO:0000256" key="7">
    <source>
        <dbReference type="ARBA" id="ARBA00023012"/>
    </source>
</evidence>
<gene>
    <name evidence="9" type="ORF">J2S10_004500</name>
</gene>
<sequence length="139" mass="15806">MLILARNKFTYSEKGIMLSYHLPEIEIIGDPSLLNTVWDNLLSNDIKYNKPDGIEITIEEREELVIVTFVDTGIGMSEMELERIFERFYRADMARTRPIEGIGLGLSIVATIIKLHCGNITLNSKEKVGSTFIVELPFK</sequence>
<evidence type="ECO:0000256" key="5">
    <source>
        <dbReference type="ARBA" id="ARBA00022777"/>
    </source>
</evidence>
<keyword evidence="3" id="KW-0808">Transferase</keyword>
<dbReference type="PRINTS" id="PR00344">
    <property type="entry name" value="BCTRLSENSOR"/>
</dbReference>
<dbReference type="SUPFAM" id="SSF55874">
    <property type="entry name" value="ATPase domain of HSP90 chaperone/DNA topoisomerase II/histidine kinase"/>
    <property type="match status" value="1"/>
</dbReference>
<name>A0ABT9Y0L9_9BACI</name>
<dbReference type="Proteomes" id="UP001224122">
    <property type="component" value="Unassembled WGS sequence"/>
</dbReference>
<dbReference type="RefSeq" id="WP_307412486.1">
    <property type="nucleotide sequence ID" value="NZ_JAUSTW010000009.1"/>
</dbReference>
<dbReference type="CDD" id="cd00075">
    <property type="entry name" value="HATPase"/>
    <property type="match status" value="1"/>
</dbReference>
<evidence type="ECO:0000259" key="8">
    <source>
        <dbReference type="PROSITE" id="PS50109"/>
    </source>
</evidence>
<dbReference type="EC" id="2.7.13.3" evidence="2"/>
<evidence type="ECO:0000256" key="2">
    <source>
        <dbReference type="ARBA" id="ARBA00012438"/>
    </source>
</evidence>
<evidence type="ECO:0000256" key="4">
    <source>
        <dbReference type="ARBA" id="ARBA00022741"/>
    </source>
</evidence>
<evidence type="ECO:0000313" key="9">
    <source>
        <dbReference type="EMBL" id="MDQ0201294.1"/>
    </source>
</evidence>
<dbReference type="EMBL" id="JAUSTW010000009">
    <property type="protein sequence ID" value="MDQ0201294.1"/>
    <property type="molecule type" value="Genomic_DNA"/>
</dbReference>
<dbReference type="InterPro" id="IPR003594">
    <property type="entry name" value="HATPase_dom"/>
</dbReference>
<dbReference type="InterPro" id="IPR005467">
    <property type="entry name" value="His_kinase_dom"/>
</dbReference>
<feature type="domain" description="Histidine kinase" evidence="8">
    <location>
        <begin position="1"/>
        <end position="139"/>
    </location>
</feature>
<dbReference type="InterPro" id="IPR004358">
    <property type="entry name" value="Sig_transdc_His_kin-like_C"/>
</dbReference>
<evidence type="ECO:0000313" key="10">
    <source>
        <dbReference type="Proteomes" id="UP001224122"/>
    </source>
</evidence>